<feature type="transmembrane region" description="Helical" evidence="1">
    <location>
        <begin position="53"/>
        <end position="74"/>
    </location>
</feature>
<dbReference type="AlphaFoldDB" id="A0A8J7V235"/>
<proteinExistence type="predicted"/>
<reference evidence="2" key="1">
    <citation type="submission" date="2021-04" db="EMBL/GenBank/DDBJ databases">
        <authorList>
            <person name="Zhang D.-C."/>
        </authorList>
    </citation>
    <scope>NUCLEOTIDE SEQUENCE</scope>
    <source>
        <strain evidence="2">CGMCC 1.15697</strain>
    </source>
</reference>
<comment type="caution">
    <text evidence="2">The sequence shown here is derived from an EMBL/GenBank/DDBJ whole genome shotgun (WGS) entry which is preliminary data.</text>
</comment>
<feature type="transmembrane region" description="Helical" evidence="1">
    <location>
        <begin position="81"/>
        <end position="99"/>
    </location>
</feature>
<keyword evidence="1" id="KW-1133">Transmembrane helix</keyword>
<evidence type="ECO:0000256" key="1">
    <source>
        <dbReference type="SAM" id="Phobius"/>
    </source>
</evidence>
<keyword evidence="3" id="KW-1185">Reference proteome</keyword>
<gene>
    <name evidence="2" type="ORF">KAJ83_05495</name>
</gene>
<dbReference type="RefSeq" id="WP_210681026.1">
    <property type="nucleotide sequence ID" value="NZ_JAGMWN010000002.1"/>
</dbReference>
<dbReference type="Proteomes" id="UP000672602">
    <property type="component" value="Unassembled WGS sequence"/>
</dbReference>
<evidence type="ECO:0000313" key="2">
    <source>
        <dbReference type="EMBL" id="MBP5856452.1"/>
    </source>
</evidence>
<protein>
    <submittedName>
        <fullName evidence="2">DUF3649 domain-containing protein</fullName>
    </submittedName>
</protein>
<evidence type="ECO:0000313" key="3">
    <source>
        <dbReference type="Proteomes" id="UP000672602"/>
    </source>
</evidence>
<sequence>MNRSFASVTSGKIAGRTGEIILRIGAAVIGGYALAIAASACLSLVLPMARAEAVLIGLMVSFLTYSGAVLWVFAVKSLRRMCLGIGGTIAGFSGLWGLLSPGFLL</sequence>
<name>A0A8J7V235_9PROT</name>
<feature type="transmembrane region" description="Helical" evidence="1">
    <location>
        <begin position="20"/>
        <end position="47"/>
    </location>
</feature>
<keyword evidence="1" id="KW-0472">Membrane</keyword>
<dbReference type="EMBL" id="JAGMWN010000002">
    <property type="protein sequence ID" value="MBP5856452.1"/>
    <property type="molecule type" value="Genomic_DNA"/>
</dbReference>
<accession>A0A8J7V235</accession>
<keyword evidence="1" id="KW-0812">Transmembrane</keyword>
<organism evidence="2 3">
    <name type="scientific">Marivibrio halodurans</name>
    <dbReference type="NCBI Taxonomy" id="2039722"/>
    <lineage>
        <taxon>Bacteria</taxon>
        <taxon>Pseudomonadati</taxon>
        <taxon>Pseudomonadota</taxon>
        <taxon>Alphaproteobacteria</taxon>
        <taxon>Rhodospirillales</taxon>
        <taxon>Rhodospirillaceae</taxon>
        <taxon>Marivibrio</taxon>
    </lineage>
</organism>